<comment type="caution">
    <text evidence="3">The sequence shown here is derived from an EMBL/GenBank/DDBJ whole genome shotgun (WGS) entry which is preliminary data.</text>
</comment>
<keyword evidence="4" id="KW-1185">Reference proteome</keyword>
<protein>
    <submittedName>
        <fullName evidence="3">Uncharacterized protein</fullName>
    </submittedName>
</protein>
<dbReference type="EMBL" id="CAUYUJ010015926">
    <property type="protein sequence ID" value="CAK0859697.1"/>
    <property type="molecule type" value="Genomic_DNA"/>
</dbReference>
<keyword evidence="2" id="KW-0732">Signal</keyword>
<name>A0ABN9UJ14_9DINO</name>
<reference evidence="3" key="1">
    <citation type="submission" date="2023-10" db="EMBL/GenBank/DDBJ databases">
        <authorList>
            <person name="Chen Y."/>
            <person name="Shah S."/>
            <person name="Dougan E. K."/>
            <person name="Thang M."/>
            <person name="Chan C."/>
        </authorList>
    </citation>
    <scope>NUCLEOTIDE SEQUENCE [LARGE SCALE GENOMIC DNA]</scope>
</reference>
<dbReference type="Proteomes" id="UP001189429">
    <property type="component" value="Unassembled WGS sequence"/>
</dbReference>
<feature type="chain" id="PRO_5046377541" evidence="2">
    <location>
        <begin position="21"/>
        <end position="523"/>
    </location>
</feature>
<evidence type="ECO:0000313" key="4">
    <source>
        <dbReference type="Proteomes" id="UP001189429"/>
    </source>
</evidence>
<gene>
    <name evidence="3" type="ORF">PCOR1329_LOCUS48987</name>
</gene>
<accession>A0ABN9UJ14</accession>
<evidence type="ECO:0000256" key="2">
    <source>
        <dbReference type="SAM" id="SignalP"/>
    </source>
</evidence>
<feature type="region of interest" description="Disordered" evidence="1">
    <location>
        <begin position="86"/>
        <end position="118"/>
    </location>
</feature>
<organism evidence="3 4">
    <name type="scientific">Prorocentrum cordatum</name>
    <dbReference type="NCBI Taxonomy" id="2364126"/>
    <lineage>
        <taxon>Eukaryota</taxon>
        <taxon>Sar</taxon>
        <taxon>Alveolata</taxon>
        <taxon>Dinophyceae</taxon>
        <taxon>Prorocentrales</taxon>
        <taxon>Prorocentraceae</taxon>
        <taxon>Prorocentrum</taxon>
    </lineage>
</organism>
<evidence type="ECO:0000256" key="1">
    <source>
        <dbReference type="SAM" id="MobiDB-lite"/>
    </source>
</evidence>
<proteinExistence type="predicted"/>
<feature type="compositionally biased region" description="Basic residues" evidence="1">
    <location>
        <begin position="92"/>
        <end position="110"/>
    </location>
</feature>
<feature type="signal peptide" evidence="2">
    <location>
        <begin position="1"/>
        <end position="20"/>
    </location>
</feature>
<evidence type="ECO:0000313" key="3">
    <source>
        <dbReference type="EMBL" id="CAK0859697.1"/>
    </source>
</evidence>
<sequence length="523" mass="55261">MIRLSAQLVLYGLALPTTTAHVGEADVDGLEWLAVDTSAIQIGAAEGASNLLDAAAVSHSSLLLDTTAAAHSSVLLDTAATAMDMGTASASRGRRHPRMSPRVRPRRTARHSAGSWPHSDDHPWRWGKFGANACPDPGDLELTADECRSITAYHYEPRRLGDQWLVNSPLLPKGCSEAADETIYFNEHSVGGALANHRPICRADGYTIFAGGCPTGFMDLDDVECNVASQTFSWPWDAANPLYDASLTKGCYSKDGHLYYNDHETGTPGDNNSFSICQYTHIEKRVAAAAAAGDEDAAAAAAAAMEAEIQTAAAAAAAPAPMTIHTAAAAAAAPAPMTGAASAVPAQSTSASAVGDPHMTSITGAKFDITRSGNHTLFHIPRFSAHEAALLDVNAFVKREGLACADMYINALHITGKWADDVQPGGFSFTADHRSHVSGRWMPFGKLELKVVHGKTNRGVKYLNLLAKHLSKVGAPIGGILGLDDHTEAATSDDHCKRTLSLLSLGTSPDLRWHGSEPAVLKF</sequence>